<dbReference type="EMBL" id="LT671858">
    <property type="protein sequence ID" value="SIM52886.1"/>
    <property type="molecule type" value="Genomic_DNA"/>
</dbReference>
<dbReference type="GeneID" id="41587997"/>
<evidence type="ECO:0000313" key="1">
    <source>
        <dbReference type="EMBL" id="SIM52886.1"/>
    </source>
</evidence>
<organism evidence="1 2">
    <name type="scientific">Cuniculiplasma divulgatum</name>
    <dbReference type="NCBI Taxonomy" id="1673428"/>
    <lineage>
        <taxon>Archaea</taxon>
        <taxon>Methanobacteriati</taxon>
        <taxon>Thermoplasmatota</taxon>
        <taxon>Thermoplasmata</taxon>
        <taxon>Thermoplasmatales</taxon>
        <taxon>Cuniculiplasmataceae</taxon>
        <taxon>Cuniculiplasma</taxon>
    </lineage>
</organism>
<dbReference type="AlphaFoldDB" id="A0A1N5TXN6"/>
<proteinExistence type="predicted"/>
<dbReference type="Proteomes" id="UP000195607">
    <property type="component" value="Chromosome I"/>
</dbReference>
<gene>
    <name evidence="1" type="ORF">CSP5_0719</name>
</gene>
<accession>A0A1N5TXN6</accession>
<dbReference type="RefSeq" id="WP_148689633.1">
    <property type="nucleotide sequence ID" value="NZ_LT671858.1"/>
</dbReference>
<reference evidence="1 2" key="1">
    <citation type="submission" date="2016-04" db="EMBL/GenBank/DDBJ databases">
        <authorList>
            <person name="Evans L.H."/>
            <person name="Alamgir A."/>
            <person name="Owens N."/>
            <person name="Weber N.D."/>
            <person name="Virtaneva K."/>
            <person name="Barbian K."/>
            <person name="Babar A."/>
            <person name="Rosenke K."/>
        </authorList>
    </citation>
    <scope>NUCLEOTIDE SEQUENCE [LARGE SCALE GENOMIC DNA]</scope>
    <source>
        <strain evidence="2">S5(T) (JCM 30642 \VKM B-2941)</strain>
    </source>
</reference>
<name>A0A1N5TXN6_9ARCH</name>
<evidence type="ECO:0000313" key="2">
    <source>
        <dbReference type="Proteomes" id="UP000195607"/>
    </source>
</evidence>
<protein>
    <submittedName>
        <fullName evidence="1">Uncharacterized protein</fullName>
    </submittedName>
</protein>
<sequence>MIEEDYRYISCGGDPLTYLKSAFKAMKIELEPGQEGRMLLTKEKFPYERNIFSSLATQNAMDITKFEEKDGELTIEMVRNQQN</sequence>